<keyword evidence="1" id="KW-0472">Membrane</keyword>
<feature type="transmembrane region" description="Helical" evidence="1">
    <location>
        <begin position="225"/>
        <end position="251"/>
    </location>
</feature>
<gene>
    <name evidence="2" type="ORF">LzC2_40580</name>
</gene>
<dbReference type="PANTHER" id="PTHR40115">
    <property type="entry name" value="INNER MEMBRANE PROTEIN WITH PEPSY TM HELIX"/>
    <property type="match status" value="1"/>
</dbReference>
<dbReference type="RefSeq" id="WP_171189850.1">
    <property type="nucleotide sequence ID" value="NZ_WTPX01000238.1"/>
</dbReference>
<dbReference type="InterPro" id="IPR032307">
    <property type="entry name" value="PepSY_TM-like_2"/>
</dbReference>
<feature type="transmembrane region" description="Helical" evidence="1">
    <location>
        <begin position="7"/>
        <end position="29"/>
    </location>
</feature>
<name>A0ABX1VLV8_9PLAN</name>
<keyword evidence="1" id="KW-1133">Transmembrane helix</keyword>
<dbReference type="InterPro" id="IPR005625">
    <property type="entry name" value="PepSY-ass_TM"/>
</dbReference>
<sequence length="286" mass="31697">MILVRRVHLYAGLFLLPWVFLYGVTGAMFNHHELFPYPTIETVDAGGSLVGLPTPEALAEQVTAALDAQTADAAVALHPDAVPEYTGDLMFETWEGGARRVVHLDPMTGAASVETFPENEEKPEALLKATNLKLSPDPFLDGQRDAQTVLQRAGIDQKRPPKPLGWTKLNYLVTVDGEPARVTYVLKDGHVDVERYTGEDGMNPRAFFLRLHTSHGQPPHWNYRFIWSLFVDAMAIAMVGWGLTGLVMWWTIKRTRRIGAVVLVASVATAAVMFFGMESYYAGTKL</sequence>
<dbReference type="PANTHER" id="PTHR40115:SF1">
    <property type="entry name" value="INNER MEMBRANE PROTEIN WITH PEPSY TM HELIX"/>
    <property type="match status" value="1"/>
</dbReference>
<keyword evidence="1" id="KW-0812">Transmembrane</keyword>
<accession>A0ABX1VLV8</accession>
<reference evidence="2 3" key="1">
    <citation type="journal article" date="2020" name="Syst. Appl. Microbiol.">
        <title>Alienimonas chondri sp. nov., a novel planctomycete isolated from the biofilm of the red alga Chondrus crispus.</title>
        <authorList>
            <person name="Vitorino I."/>
            <person name="Albuquerque L."/>
            <person name="Wiegand S."/>
            <person name="Kallscheuer N."/>
            <person name="da Costa M.S."/>
            <person name="Lobo-da-Cunha A."/>
            <person name="Jogler C."/>
            <person name="Lage O.M."/>
        </authorList>
    </citation>
    <scope>NUCLEOTIDE SEQUENCE [LARGE SCALE GENOMIC DNA]</scope>
    <source>
        <strain evidence="2 3">LzC2</strain>
    </source>
</reference>
<dbReference type="Proteomes" id="UP000609651">
    <property type="component" value="Unassembled WGS sequence"/>
</dbReference>
<protein>
    <recommendedName>
        <fullName evidence="4">PepSY domain-containing protein</fullName>
    </recommendedName>
</protein>
<evidence type="ECO:0000313" key="3">
    <source>
        <dbReference type="Proteomes" id="UP000609651"/>
    </source>
</evidence>
<evidence type="ECO:0000256" key="1">
    <source>
        <dbReference type="SAM" id="Phobius"/>
    </source>
</evidence>
<evidence type="ECO:0000313" key="2">
    <source>
        <dbReference type="EMBL" id="NNJ27947.1"/>
    </source>
</evidence>
<keyword evidence="3" id="KW-1185">Reference proteome</keyword>
<comment type="caution">
    <text evidence="2">The sequence shown here is derived from an EMBL/GenBank/DDBJ whole genome shotgun (WGS) entry which is preliminary data.</text>
</comment>
<feature type="transmembrane region" description="Helical" evidence="1">
    <location>
        <begin position="258"/>
        <end position="277"/>
    </location>
</feature>
<proteinExistence type="predicted"/>
<dbReference type="Pfam" id="PF03929">
    <property type="entry name" value="PepSY_TM"/>
    <property type="match status" value="1"/>
</dbReference>
<evidence type="ECO:0008006" key="4">
    <source>
        <dbReference type="Google" id="ProtNLM"/>
    </source>
</evidence>
<dbReference type="EMBL" id="WTPX01000238">
    <property type="protein sequence ID" value="NNJ27947.1"/>
    <property type="molecule type" value="Genomic_DNA"/>
</dbReference>
<organism evidence="2 3">
    <name type="scientific">Alienimonas chondri</name>
    <dbReference type="NCBI Taxonomy" id="2681879"/>
    <lineage>
        <taxon>Bacteria</taxon>
        <taxon>Pseudomonadati</taxon>
        <taxon>Planctomycetota</taxon>
        <taxon>Planctomycetia</taxon>
        <taxon>Planctomycetales</taxon>
        <taxon>Planctomycetaceae</taxon>
        <taxon>Alienimonas</taxon>
    </lineage>
</organism>